<keyword evidence="2" id="KW-1185">Reference proteome</keyword>
<accession>A0A1E3PGN1</accession>
<sequence length="277" mass="31205">SLSMVDLTLFHHYMTETWHTISGAGIGDQPMWRDYMPKLALKHPFLMHALMAFSAAHRITIKSDESQSAETGKAMNFHRLQATIMLKELVEARHDDIKARVDLVDAIVGSTLLLIFESLANTANHGPSQTWINQVRGSATILSAVWPLMPECRFYQLIGADIRELSSPESQLALITKLMSNGGNIPVFDPSIADLYPVNPMSVYFPTLIYLDKLMSQQHYSDFILRLFSFPALMDKKMGELLCASDSTAKRILAAYGKFIIKYTVTMKDKVWFLEGL</sequence>
<evidence type="ECO:0000313" key="2">
    <source>
        <dbReference type="Proteomes" id="UP000095009"/>
    </source>
</evidence>
<dbReference type="PANTHER" id="PTHR47784:SF5">
    <property type="entry name" value="STEROL UPTAKE CONTROL PROTEIN 2"/>
    <property type="match status" value="1"/>
</dbReference>
<dbReference type="EMBL" id="KV454411">
    <property type="protein sequence ID" value="ODQ64551.1"/>
    <property type="molecule type" value="Genomic_DNA"/>
</dbReference>
<dbReference type="GO" id="GO:0001228">
    <property type="term" value="F:DNA-binding transcription activator activity, RNA polymerase II-specific"/>
    <property type="evidence" value="ECO:0007669"/>
    <property type="project" value="TreeGrafter"/>
</dbReference>
<protein>
    <submittedName>
        <fullName evidence="1">Uncharacterized protein</fullName>
    </submittedName>
</protein>
<dbReference type="STRING" id="857566.A0A1E3PGN1"/>
<feature type="non-terminal residue" evidence="1">
    <location>
        <position position="1"/>
    </location>
</feature>
<gene>
    <name evidence="1" type="ORF">NADFUDRAFT_10307</name>
</gene>
<proteinExistence type="predicted"/>
<dbReference type="AlphaFoldDB" id="A0A1E3PGN1"/>
<dbReference type="OrthoDB" id="416217at2759"/>
<dbReference type="Pfam" id="PF11951">
    <property type="entry name" value="Fungal_trans_2"/>
    <property type="match status" value="1"/>
</dbReference>
<dbReference type="InterPro" id="IPR021858">
    <property type="entry name" value="Fun_TF"/>
</dbReference>
<reference evidence="1 2" key="1">
    <citation type="journal article" date="2016" name="Proc. Natl. Acad. Sci. U.S.A.">
        <title>Comparative genomics of biotechnologically important yeasts.</title>
        <authorList>
            <person name="Riley R."/>
            <person name="Haridas S."/>
            <person name="Wolfe K.H."/>
            <person name="Lopes M.R."/>
            <person name="Hittinger C.T."/>
            <person name="Goeker M."/>
            <person name="Salamov A.A."/>
            <person name="Wisecaver J.H."/>
            <person name="Long T.M."/>
            <person name="Calvey C.H."/>
            <person name="Aerts A.L."/>
            <person name="Barry K.W."/>
            <person name="Choi C."/>
            <person name="Clum A."/>
            <person name="Coughlan A.Y."/>
            <person name="Deshpande S."/>
            <person name="Douglass A.P."/>
            <person name="Hanson S.J."/>
            <person name="Klenk H.-P."/>
            <person name="LaButti K.M."/>
            <person name="Lapidus A."/>
            <person name="Lindquist E.A."/>
            <person name="Lipzen A.M."/>
            <person name="Meier-Kolthoff J.P."/>
            <person name="Ohm R.A."/>
            <person name="Otillar R.P."/>
            <person name="Pangilinan J.L."/>
            <person name="Peng Y."/>
            <person name="Rokas A."/>
            <person name="Rosa C.A."/>
            <person name="Scheuner C."/>
            <person name="Sibirny A.A."/>
            <person name="Slot J.C."/>
            <person name="Stielow J.B."/>
            <person name="Sun H."/>
            <person name="Kurtzman C.P."/>
            <person name="Blackwell M."/>
            <person name="Grigoriev I.V."/>
            <person name="Jeffries T.W."/>
        </authorList>
    </citation>
    <scope>NUCLEOTIDE SEQUENCE [LARGE SCALE GENOMIC DNA]</scope>
    <source>
        <strain evidence="1 2">DSM 6958</strain>
    </source>
</reference>
<name>A0A1E3PGN1_9ASCO</name>
<evidence type="ECO:0000313" key="1">
    <source>
        <dbReference type="EMBL" id="ODQ64551.1"/>
    </source>
</evidence>
<organism evidence="1 2">
    <name type="scientific">Nadsonia fulvescens var. elongata DSM 6958</name>
    <dbReference type="NCBI Taxonomy" id="857566"/>
    <lineage>
        <taxon>Eukaryota</taxon>
        <taxon>Fungi</taxon>
        <taxon>Dikarya</taxon>
        <taxon>Ascomycota</taxon>
        <taxon>Saccharomycotina</taxon>
        <taxon>Dipodascomycetes</taxon>
        <taxon>Dipodascales</taxon>
        <taxon>Dipodascales incertae sedis</taxon>
        <taxon>Nadsonia</taxon>
    </lineage>
</organism>
<feature type="non-terminal residue" evidence="1">
    <location>
        <position position="277"/>
    </location>
</feature>
<dbReference type="InterPro" id="IPR053157">
    <property type="entry name" value="Sterol_Uptake_Regulator"/>
</dbReference>
<dbReference type="Proteomes" id="UP000095009">
    <property type="component" value="Unassembled WGS sequence"/>
</dbReference>
<dbReference type="PANTHER" id="PTHR47784">
    <property type="entry name" value="STEROL UPTAKE CONTROL PROTEIN 2"/>
    <property type="match status" value="1"/>
</dbReference>